<feature type="chain" id="PRO_5041343465" description="Blue (type 1) copper domain-containing protein" evidence="2">
    <location>
        <begin position="20"/>
        <end position="450"/>
    </location>
</feature>
<evidence type="ECO:0008006" key="5">
    <source>
        <dbReference type="Google" id="ProtNLM"/>
    </source>
</evidence>
<gene>
    <name evidence="3" type="ORF">MKK02DRAFT_31381</name>
</gene>
<dbReference type="RefSeq" id="XP_052947598.1">
    <property type="nucleotide sequence ID" value="XM_053088274.1"/>
</dbReference>
<feature type="region of interest" description="Disordered" evidence="1">
    <location>
        <begin position="121"/>
        <end position="150"/>
    </location>
</feature>
<feature type="signal peptide" evidence="2">
    <location>
        <begin position="1"/>
        <end position="19"/>
    </location>
</feature>
<accession>A0AA38HCQ5</accession>
<proteinExistence type="predicted"/>
<organism evidence="3 4">
    <name type="scientific">Dioszegia hungarica</name>
    <dbReference type="NCBI Taxonomy" id="4972"/>
    <lineage>
        <taxon>Eukaryota</taxon>
        <taxon>Fungi</taxon>
        <taxon>Dikarya</taxon>
        <taxon>Basidiomycota</taxon>
        <taxon>Agaricomycotina</taxon>
        <taxon>Tremellomycetes</taxon>
        <taxon>Tremellales</taxon>
        <taxon>Bulleribasidiaceae</taxon>
        <taxon>Dioszegia</taxon>
    </lineage>
</organism>
<evidence type="ECO:0000313" key="4">
    <source>
        <dbReference type="Proteomes" id="UP001164286"/>
    </source>
</evidence>
<evidence type="ECO:0000256" key="2">
    <source>
        <dbReference type="SAM" id="SignalP"/>
    </source>
</evidence>
<dbReference type="PANTHER" id="PTHR34883">
    <property type="entry name" value="SERINE-RICH PROTEIN, PUTATIVE-RELATED-RELATED"/>
    <property type="match status" value="1"/>
</dbReference>
<dbReference type="EMBL" id="JAKWFO010000003">
    <property type="protein sequence ID" value="KAI9637821.1"/>
    <property type="molecule type" value="Genomic_DNA"/>
</dbReference>
<dbReference type="GeneID" id="77727479"/>
<evidence type="ECO:0000313" key="3">
    <source>
        <dbReference type="EMBL" id="KAI9637821.1"/>
    </source>
</evidence>
<sequence length="450" mass="44478">MVVLAHIVPALSLILASSALPTDDYSYYGSGSGASNQVAPAPAGAPAAASSVDPNAYDVNKQHSILWNSWAPSATAAAAVAPAQHTGGSMAVDVKYGSGSMAAVTDLNSCLQMCQASFGAPAHSATPPAHTSGAAAPLPPPSAAAAPPANNGASVTHTIIVAPTQGVLRFVPFSVNAKQGDMLEFIWGAGPHSATLSQGQNVCNKSMTAEAFDSGKLNATAKYMVKVNATTPTFHYCTVGTHCTAGMFGIVNPPTTSVTTNLTATRTTAAGAGSTAGSGSSGCNGDRMDCWVATWGASSPEASATVSAVKKACEGSEAWKWGGGMDMSGMLGPEVTKVNAIENVMYTRLMMAMNPAMIAPGGGVAATLPSNWTAAPDLKSFVALSDSTGSSSVAAAGSSPAASGAETSASPSDGVVDSAAAAANSTSGASRMMAPVLALAVLAGGMAVLL</sequence>
<dbReference type="InterPro" id="IPR052953">
    <property type="entry name" value="Ser-rich/MCO-related"/>
</dbReference>
<dbReference type="InterPro" id="IPR008972">
    <property type="entry name" value="Cupredoxin"/>
</dbReference>
<dbReference type="Proteomes" id="UP001164286">
    <property type="component" value="Unassembled WGS sequence"/>
</dbReference>
<feature type="region of interest" description="Disordered" evidence="1">
    <location>
        <begin position="395"/>
        <end position="414"/>
    </location>
</feature>
<keyword evidence="2" id="KW-0732">Signal</keyword>
<protein>
    <recommendedName>
        <fullName evidence="5">Blue (type 1) copper domain-containing protein</fullName>
    </recommendedName>
</protein>
<dbReference type="Gene3D" id="2.60.40.420">
    <property type="entry name" value="Cupredoxins - blue copper proteins"/>
    <property type="match status" value="1"/>
</dbReference>
<evidence type="ECO:0000256" key="1">
    <source>
        <dbReference type="SAM" id="MobiDB-lite"/>
    </source>
</evidence>
<dbReference type="PANTHER" id="PTHR34883:SF17">
    <property type="entry name" value="CUPREDOXIN"/>
    <property type="match status" value="1"/>
</dbReference>
<feature type="compositionally biased region" description="Low complexity" evidence="1">
    <location>
        <begin position="121"/>
        <end position="136"/>
    </location>
</feature>
<comment type="caution">
    <text evidence="3">The sequence shown here is derived from an EMBL/GenBank/DDBJ whole genome shotgun (WGS) entry which is preliminary data.</text>
</comment>
<dbReference type="SUPFAM" id="SSF49503">
    <property type="entry name" value="Cupredoxins"/>
    <property type="match status" value="1"/>
</dbReference>
<keyword evidence="4" id="KW-1185">Reference proteome</keyword>
<dbReference type="AlphaFoldDB" id="A0AA38HCQ5"/>
<name>A0AA38HCQ5_9TREE</name>
<reference evidence="3" key="1">
    <citation type="journal article" date="2022" name="G3 (Bethesda)">
        <title>High quality genome of the basidiomycete yeast Dioszegia hungarica PDD-24b-2 isolated from cloud water.</title>
        <authorList>
            <person name="Jarrige D."/>
            <person name="Haridas S."/>
            <person name="Bleykasten-Grosshans C."/>
            <person name="Joly M."/>
            <person name="Nadalig T."/>
            <person name="Sancelme M."/>
            <person name="Vuilleumier S."/>
            <person name="Grigoriev I.V."/>
            <person name="Amato P."/>
            <person name="Bringel F."/>
        </authorList>
    </citation>
    <scope>NUCLEOTIDE SEQUENCE</scope>
    <source>
        <strain evidence="3">PDD-24b-2</strain>
    </source>
</reference>